<dbReference type="PROSITE" id="PS51257">
    <property type="entry name" value="PROKAR_LIPOPROTEIN"/>
    <property type="match status" value="1"/>
</dbReference>
<dbReference type="InterPro" id="IPR009003">
    <property type="entry name" value="Peptidase_S1_PA"/>
</dbReference>
<evidence type="ECO:0000313" key="3">
    <source>
        <dbReference type="Proteomes" id="UP000823612"/>
    </source>
</evidence>
<dbReference type="EMBL" id="JADIMZ010000102">
    <property type="protein sequence ID" value="MBO8433016.1"/>
    <property type="molecule type" value="Genomic_DNA"/>
</dbReference>
<dbReference type="GO" id="GO:0006508">
    <property type="term" value="P:proteolysis"/>
    <property type="evidence" value="ECO:0007669"/>
    <property type="project" value="InterPro"/>
</dbReference>
<name>A0A9D9DST0_9BACT</name>
<dbReference type="Pfam" id="PF13365">
    <property type="entry name" value="Trypsin_2"/>
    <property type="match status" value="1"/>
</dbReference>
<sequence>MRSIVFILLFVVMTVSCTRRGSSVRPPVQRHKETVTVNQPQRPGSSRRPVQTRPSQSNPPASSASPGLESPAQTGGNIAGGHRILSGEEIFQRYNTAVFMVYTSNGYVGGQGSGFFVSSNGVAVSNHHVFKGSRSGHQTVELASGERFSVGRILAQSEANDFIVFQVALNGRTVNYIPIASEVPKVGEKVYAIGSPQGFKNTFASGEISQIREGNELQISVPIDHGSSGGALINSRGEVIGITTSGVGDSKANLNFAKSIELVKPYLP</sequence>
<feature type="compositionally biased region" description="Low complexity" evidence="1">
    <location>
        <begin position="54"/>
        <end position="66"/>
    </location>
</feature>
<dbReference type="Gene3D" id="2.40.10.120">
    <property type="match status" value="1"/>
</dbReference>
<comment type="caution">
    <text evidence="2">The sequence shown here is derived from an EMBL/GenBank/DDBJ whole genome shotgun (WGS) entry which is preliminary data.</text>
</comment>
<dbReference type="AlphaFoldDB" id="A0A9D9DST0"/>
<proteinExistence type="predicted"/>
<dbReference type="GO" id="GO:0004252">
    <property type="term" value="F:serine-type endopeptidase activity"/>
    <property type="evidence" value="ECO:0007669"/>
    <property type="project" value="InterPro"/>
</dbReference>
<gene>
    <name evidence="2" type="ORF">IAB08_06965</name>
</gene>
<organism evidence="2 3">
    <name type="scientific">Candidatus Pullibacteroides excrementavium</name>
    <dbReference type="NCBI Taxonomy" id="2840905"/>
    <lineage>
        <taxon>Bacteria</taxon>
        <taxon>Pseudomonadati</taxon>
        <taxon>Bacteroidota</taxon>
        <taxon>Bacteroidia</taxon>
        <taxon>Bacteroidales</taxon>
        <taxon>Candidatus Pullibacteroides</taxon>
    </lineage>
</organism>
<dbReference type="PANTHER" id="PTHR22939">
    <property type="entry name" value="SERINE PROTEASE FAMILY S1C HTRA-RELATED"/>
    <property type="match status" value="1"/>
</dbReference>
<dbReference type="InterPro" id="IPR001940">
    <property type="entry name" value="Peptidase_S1C"/>
</dbReference>
<dbReference type="PANTHER" id="PTHR22939:SF129">
    <property type="entry name" value="SERINE PROTEASE HTRA2, MITOCHONDRIAL"/>
    <property type="match status" value="1"/>
</dbReference>
<accession>A0A9D9DST0</accession>
<protein>
    <submittedName>
        <fullName evidence="2">Trypsin-like peptidase domain-containing protein</fullName>
    </submittedName>
</protein>
<dbReference type="Proteomes" id="UP000823612">
    <property type="component" value="Unassembled WGS sequence"/>
</dbReference>
<dbReference type="PRINTS" id="PR00834">
    <property type="entry name" value="PROTEASES2C"/>
</dbReference>
<evidence type="ECO:0000256" key="1">
    <source>
        <dbReference type="SAM" id="MobiDB-lite"/>
    </source>
</evidence>
<feature type="region of interest" description="Disordered" evidence="1">
    <location>
        <begin position="21"/>
        <end position="79"/>
    </location>
</feature>
<reference evidence="2" key="2">
    <citation type="journal article" date="2021" name="PeerJ">
        <title>Extensive microbial diversity within the chicken gut microbiome revealed by metagenomics and culture.</title>
        <authorList>
            <person name="Gilroy R."/>
            <person name="Ravi A."/>
            <person name="Getino M."/>
            <person name="Pursley I."/>
            <person name="Horton D.L."/>
            <person name="Alikhan N.F."/>
            <person name="Baker D."/>
            <person name="Gharbi K."/>
            <person name="Hall N."/>
            <person name="Watson M."/>
            <person name="Adriaenssens E.M."/>
            <person name="Foster-Nyarko E."/>
            <person name="Jarju S."/>
            <person name="Secka A."/>
            <person name="Antonio M."/>
            <person name="Oren A."/>
            <person name="Chaudhuri R.R."/>
            <person name="La Ragione R."/>
            <person name="Hildebrand F."/>
            <person name="Pallen M.J."/>
        </authorList>
    </citation>
    <scope>NUCLEOTIDE SEQUENCE</scope>
    <source>
        <strain evidence="2">2889</strain>
    </source>
</reference>
<reference evidence="2" key="1">
    <citation type="submission" date="2020-10" db="EMBL/GenBank/DDBJ databases">
        <authorList>
            <person name="Gilroy R."/>
        </authorList>
    </citation>
    <scope>NUCLEOTIDE SEQUENCE</scope>
    <source>
        <strain evidence="2">2889</strain>
    </source>
</reference>
<evidence type="ECO:0000313" key="2">
    <source>
        <dbReference type="EMBL" id="MBO8433016.1"/>
    </source>
</evidence>
<dbReference type="SUPFAM" id="SSF50494">
    <property type="entry name" value="Trypsin-like serine proteases"/>
    <property type="match status" value="1"/>
</dbReference>
<feature type="compositionally biased region" description="Polar residues" evidence="1">
    <location>
        <begin position="35"/>
        <end position="53"/>
    </location>
</feature>